<feature type="region of interest" description="Disordered" evidence="1">
    <location>
        <begin position="359"/>
        <end position="442"/>
    </location>
</feature>
<dbReference type="Gene3D" id="3.30.1520.10">
    <property type="entry name" value="Phox-like domain"/>
    <property type="match status" value="1"/>
</dbReference>
<dbReference type="CDD" id="cd06093">
    <property type="entry name" value="PX_domain"/>
    <property type="match status" value="1"/>
</dbReference>
<feature type="region of interest" description="Disordered" evidence="1">
    <location>
        <begin position="472"/>
        <end position="524"/>
    </location>
</feature>
<evidence type="ECO:0000259" key="2">
    <source>
        <dbReference type="PROSITE" id="PS50195"/>
    </source>
</evidence>
<feature type="region of interest" description="Disordered" evidence="1">
    <location>
        <begin position="636"/>
        <end position="655"/>
    </location>
</feature>
<dbReference type="Pfam" id="PF00787">
    <property type="entry name" value="PX"/>
    <property type="match status" value="1"/>
</dbReference>
<protein>
    <recommendedName>
        <fullName evidence="2">PX domain-containing protein</fullName>
    </recommendedName>
</protein>
<sequence length="749" mass="82878">MASSYSSAKLAPPISSATVDGIEFRRDQQLWFIIQVYPCPMIIPGSESQPIPRKPYSIYRRYKDVVDFVERLEKEFPWLRAYQQDSQNNELPSFREKDPTWSPNRIRDGTTLFDPHRSQRKDELDRYLQTLFTLESIVIQCRLVSEFFGIWKTDLQFHLSQKDQDPLALHSVYPTPPASSKSLAAYPTTRSDTSLSSFPWSPDSMSLPTSVESSPAPSPTLLPIQGRKRGCFLWDIPSNLSELSATVNRRNFSSTPESSPHSSDDSGDDASDHASSSYSDASEEANTHSVISSKLPGPSYIALQKATSMQNLGEMFERVRNPLPLSAPFSSSSPHLPLPHTMPSVPPVISILPQYKPFRSFGEGTPQSEPSSPAFIPPRTASLFMSTPDSSLGDSSNQQPRRPSSLNPETRPRNDHRAHTRTSSHPVNNTHHHHNNDPSYCSSSNLAVPATIPLKSASRLVAKTQAYLTSSPVLTSPPLTVPARTDSKPAQSIAVRQQQQPQQMKAAEETTPESPTPRIGPKAVTVSTAPLSPKTVKASTVPLSPKPVRASTAPLNPKIHDRNKRVLTGQKTPSYVIDSMNGMSNFTINLQTSSLASSASPHPLSPTESSSDSRKQMYPQSIISFLNQTQAQSQQKYQSSNVLKSSPGVPAPQQQHPDRFVATIKVVVNAYMIIALKIQEEEADFMLSVPDLRLRVLNKFRRMSMAIPDEFDLVWVGGDGVQVVLKNDEEIQKALKASVNHKLTLRCIF</sequence>
<feature type="region of interest" description="Disordered" evidence="1">
    <location>
        <begin position="536"/>
        <end position="567"/>
    </location>
</feature>
<dbReference type="PROSITE" id="PS50195">
    <property type="entry name" value="PX"/>
    <property type="match status" value="1"/>
</dbReference>
<gene>
    <name evidence="3" type="ORF">BGZ96_001551</name>
</gene>
<dbReference type="InterPro" id="IPR001683">
    <property type="entry name" value="PX_dom"/>
</dbReference>
<feature type="region of interest" description="Disordered" evidence="1">
    <location>
        <begin position="251"/>
        <end position="294"/>
    </location>
</feature>
<evidence type="ECO:0000313" key="4">
    <source>
        <dbReference type="Proteomes" id="UP001194696"/>
    </source>
</evidence>
<proteinExistence type="predicted"/>
<feature type="compositionally biased region" description="Low complexity" evidence="1">
    <location>
        <begin position="594"/>
        <end position="606"/>
    </location>
</feature>
<keyword evidence="4" id="KW-1185">Reference proteome</keyword>
<evidence type="ECO:0000313" key="3">
    <source>
        <dbReference type="EMBL" id="KAG0294248.1"/>
    </source>
</evidence>
<comment type="caution">
    <text evidence="3">The sequence shown here is derived from an EMBL/GenBank/DDBJ whole genome shotgun (WGS) entry which is preliminary data.</text>
</comment>
<dbReference type="InterPro" id="IPR036871">
    <property type="entry name" value="PX_dom_sf"/>
</dbReference>
<feature type="compositionally biased region" description="Polar residues" evidence="1">
    <location>
        <begin position="383"/>
        <end position="408"/>
    </location>
</feature>
<accession>A0ABQ7KAG4</accession>
<name>A0ABQ7KAG4_9FUNG</name>
<feature type="region of interest" description="Disordered" evidence="1">
    <location>
        <begin position="89"/>
        <end position="117"/>
    </location>
</feature>
<evidence type="ECO:0000256" key="1">
    <source>
        <dbReference type="SAM" id="MobiDB-lite"/>
    </source>
</evidence>
<dbReference type="Proteomes" id="UP001194696">
    <property type="component" value="Unassembled WGS sequence"/>
</dbReference>
<reference evidence="3 4" key="1">
    <citation type="journal article" date="2020" name="Fungal Divers.">
        <title>Resolving the Mortierellaceae phylogeny through synthesis of multi-gene phylogenetics and phylogenomics.</title>
        <authorList>
            <person name="Vandepol N."/>
            <person name="Liber J."/>
            <person name="Desiro A."/>
            <person name="Na H."/>
            <person name="Kennedy M."/>
            <person name="Barry K."/>
            <person name="Grigoriev I.V."/>
            <person name="Miller A.N."/>
            <person name="O'Donnell K."/>
            <person name="Stajich J.E."/>
            <person name="Bonito G."/>
        </authorList>
    </citation>
    <scope>NUCLEOTIDE SEQUENCE [LARGE SCALE GENOMIC DNA]</scope>
    <source>
        <strain evidence="3 4">AD045</strain>
    </source>
</reference>
<feature type="domain" description="PX" evidence="2">
    <location>
        <begin position="1"/>
        <end position="155"/>
    </location>
</feature>
<dbReference type="SUPFAM" id="SSF64268">
    <property type="entry name" value="PX domain"/>
    <property type="match status" value="1"/>
</dbReference>
<feature type="region of interest" description="Disordered" evidence="1">
    <location>
        <begin position="594"/>
        <end position="614"/>
    </location>
</feature>
<organism evidence="3 4">
    <name type="scientific">Linnemannia gamsii</name>
    <dbReference type="NCBI Taxonomy" id="64522"/>
    <lineage>
        <taxon>Eukaryota</taxon>
        <taxon>Fungi</taxon>
        <taxon>Fungi incertae sedis</taxon>
        <taxon>Mucoromycota</taxon>
        <taxon>Mortierellomycotina</taxon>
        <taxon>Mortierellomycetes</taxon>
        <taxon>Mortierellales</taxon>
        <taxon>Mortierellaceae</taxon>
        <taxon>Linnemannia</taxon>
    </lineage>
</organism>
<dbReference type="EMBL" id="JAAAIM010000126">
    <property type="protein sequence ID" value="KAG0294248.1"/>
    <property type="molecule type" value="Genomic_DNA"/>
</dbReference>